<dbReference type="RefSeq" id="XP_005645676.1">
    <property type="nucleotide sequence ID" value="XM_005645619.1"/>
</dbReference>
<dbReference type="Pfam" id="PF10208">
    <property type="entry name" value="ARMET_C"/>
    <property type="match status" value="1"/>
</dbReference>
<protein>
    <recommendedName>
        <fullName evidence="1">ARMET C-terminal domain-containing protein</fullName>
    </recommendedName>
</protein>
<dbReference type="SUPFAM" id="SSF68906">
    <property type="entry name" value="SAP domain"/>
    <property type="match status" value="1"/>
</dbReference>
<feature type="domain" description="ARMET C-terminal" evidence="1">
    <location>
        <begin position="30"/>
        <end position="65"/>
    </location>
</feature>
<dbReference type="EMBL" id="AGSI01000013">
    <property type="protein sequence ID" value="EIE21132.1"/>
    <property type="molecule type" value="Genomic_DNA"/>
</dbReference>
<keyword evidence="3" id="KW-1185">Reference proteome</keyword>
<reference evidence="2 3" key="1">
    <citation type="journal article" date="2012" name="Genome Biol.">
        <title>The genome of the polar eukaryotic microalga coccomyxa subellipsoidea reveals traits of cold adaptation.</title>
        <authorList>
            <person name="Blanc G."/>
            <person name="Agarkova I."/>
            <person name="Grimwood J."/>
            <person name="Kuo A."/>
            <person name="Brueggeman A."/>
            <person name="Dunigan D."/>
            <person name="Gurnon J."/>
            <person name="Ladunga I."/>
            <person name="Lindquist E."/>
            <person name="Lucas S."/>
            <person name="Pangilinan J."/>
            <person name="Proschold T."/>
            <person name="Salamov A."/>
            <person name="Schmutz J."/>
            <person name="Weeks D."/>
            <person name="Yamada T."/>
            <person name="Claverie J.M."/>
            <person name="Grigoriev I."/>
            <person name="Van Etten J."/>
            <person name="Lomsadze A."/>
            <person name="Borodovsky M."/>
        </authorList>
    </citation>
    <scope>NUCLEOTIDE SEQUENCE [LARGE SCALE GENOMIC DNA]</scope>
    <source>
        <strain evidence="2 3">C-169</strain>
    </source>
</reference>
<dbReference type="OrthoDB" id="2418081at2759"/>
<dbReference type="GeneID" id="17039114"/>
<evidence type="ECO:0000313" key="3">
    <source>
        <dbReference type="Proteomes" id="UP000007264"/>
    </source>
</evidence>
<name>I0YRW3_COCSC</name>
<evidence type="ECO:0000259" key="1">
    <source>
        <dbReference type="Pfam" id="PF10208"/>
    </source>
</evidence>
<evidence type="ECO:0000313" key="2">
    <source>
        <dbReference type="EMBL" id="EIE21132.1"/>
    </source>
</evidence>
<organism evidence="2 3">
    <name type="scientific">Coccomyxa subellipsoidea (strain C-169)</name>
    <name type="common">Green microalga</name>
    <dbReference type="NCBI Taxonomy" id="574566"/>
    <lineage>
        <taxon>Eukaryota</taxon>
        <taxon>Viridiplantae</taxon>
        <taxon>Chlorophyta</taxon>
        <taxon>core chlorophytes</taxon>
        <taxon>Trebouxiophyceae</taxon>
        <taxon>Trebouxiophyceae incertae sedis</taxon>
        <taxon>Coccomyxaceae</taxon>
        <taxon>Coccomyxa</taxon>
        <taxon>Coccomyxa subellipsoidea</taxon>
    </lineage>
</organism>
<dbReference type="InterPro" id="IPR036361">
    <property type="entry name" value="SAP_dom_sf"/>
</dbReference>
<proteinExistence type="predicted"/>
<accession>I0YRW3</accession>
<dbReference type="AlphaFoldDB" id="I0YRW3"/>
<dbReference type="Gene3D" id="1.10.720.30">
    <property type="entry name" value="SAP domain"/>
    <property type="match status" value="1"/>
</dbReference>
<dbReference type="Proteomes" id="UP000007264">
    <property type="component" value="Unassembled WGS sequence"/>
</dbReference>
<dbReference type="STRING" id="574566.I0YRW3"/>
<gene>
    <name evidence="2" type="ORF">COCSUDRAFT_37501</name>
</gene>
<sequence>MHHSTCPDELSDIRRFLSQTLPDADPPSREDIDKMSVKELKQFLHSRSIDTRSFLEKSEFVERAKAAL</sequence>
<dbReference type="KEGG" id="csl:COCSUDRAFT_37501"/>
<comment type="caution">
    <text evidence="2">The sequence shown here is derived from an EMBL/GenBank/DDBJ whole genome shotgun (WGS) entry which is preliminary data.</text>
</comment>
<dbReference type="InterPro" id="IPR019345">
    <property type="entry name" value="ARMET_C"/>
</dbReference>